<reference evidence="2" key="2">
    <citation type="submission" date="2025-09" db="UniProtKB">
        <authorList>
            <consortium name="Ensembl"/>
        </authorList>
    </citation>
    <scope>IDENTIFICATION</scope>
</reference>
<organism evidence="2 3">
    <name type="scientific">Apteryx owenii</name>
    <name type="common">Little spotted kiwi</name>
    <dbReference type="NCBI Taxonomy" id="8824"/>
    <lineage>
        <taxon>Eukaryota</taxon>
        <taxon>Metazoa</taxon>
        <taxon>Chordata</taxon>
        <taxon>Craniata</taxon>
        <taxon>Vertebrata</taxon>
        <taxon>Euteleostomi</taxon>
        <taxon>Archelosauria</taxon>
        <taxon>Archosauria</taxon>
        <taxon>Dinosauria</taxon>
        <taxon>Saurischia</taxon>
        <taxon>Theropoda</taxon>
        <taxon>Coelurosauria</taxon>
        <taxon>Aves</taxon>
        <taxon>Palaeognathae</taxon>
        <taxon>Apterygiformes</taxon>
        <taxon>Apterygidae</taxon>
        <taxon>Apteryx</taxon>
    </lineage>
</organism>
<feature type="compositionally biased region" description="Low complexity" evidence="1">
    <location>
        <begin position="52"/>
        <end position="61"/>
    </location>
</feature>
<sequence>MDCGERRTGPWARPATGLPGQRFSRLRRREVPQGLRVSDVPKPLLLPTPSCPAAAPQTLLPAAPPQPVASPRPLQPHLLQEAEEKVPRGAVGGEEAVDGLVEHVGVESAGGGGQSPQGTFSPPYAPCPYLPSPTGSPLQCSPTRIPPPGTP</sequence>
<accession>A0A8B9P7V9</accession>
<proteinExistence type="predicted"/>
<name>A0A8B9P7V9_APTOW</name>
<evidence type="ECO:0000313" key="3">
    <source>
        <dbReference type="Proteomes" id="UP000694424"/>
    </source>
</evidence>
<keyword evidence="3" id="KW-1185">Reference proteome</keyword>
<evidence type="ECO:0000313" key="2">
    <source>
        <dbReference type="Ensembl" id="ENSAOWP00000006551.1"/>
    </source>
</evidence>
<evidence type="ECO:0000256" key="1">
    <source>
        <dbReference type="SAM" id="MobiDB-lite"/>
    </source>
</evidence>
<dbReference type="Proteomes" id="UP000694424">
    <property type="component" value="Unplaced"/>
</dbReference>
<dbReference type="AlphaFoldDB" id="A0A8B9P7V9"/>
<feature type="region of interest" description="Disordered" evidence="1">
    <location>
        <begin position="1"/>
        <end position="151"/>
    </location>
</feature>
<feature type="compositionally biased region" description="Pro residues" evidence="1">
    <location>
        <begin position="62"/>
        <end position="74"/>
    </location>
</feature>
<protein>
    <submittedName>
        <fullName evidence="2">Uncharacterized protein</fullName>
    </submittedName>
</protein>
<reference evidence="2" key="1">
    <citation type="submission" date="2025-08" db="UniProtKB">
        <authorList>
            <consortium name="Ensembl"/>
        </authorList>
    </citation>
    <scope>IDENTIFICATION</scope>
</reference>
<dbReference type="Ensembl" id="ENSAOWT00000007404.1">
    <property type="protein sequence ID" value="ENSAOWP00000006551.1"/>
    <property type="gene ID" value="ENSAOWG00000004500.1"/>
</dbReference>